<keyword evidence="5 9" id="KW-0805">Transcription regulation</keyword>
<keyword evidence="6 9" id="KW-0238">DNA-binding</keyword>
<feature type="domain" description="Response regulatory" evidence="12">
    <location>
        <begin position="6"/>
        <end position="122"/>
    </location>
</feature>
<dbReference type="PIRSF" id="PIRSF006171">
    <property type="entry name" value="RR_citrat_malat"/>
    <property type="match status" value="1"/>
</dbReference>
<gene>
    <name evidence="13" type="ORF">SAMN04488561_5933</name>
</gene>
<dbReference type="GO" id="GO:0003677">
    <property type="term" value="F:DNA binding"/>
    <property type="evidence" value="ECO:0007669"/>
    <property type="project" value="UniProtKB-KW"/>
</dbReference>
<proteinExistence type="predicted"/>
<dbReference type="InterPro" id="IPR011006">
    <property type="entry name" value="CheY-like_superfamily"/>
</dbReference>
<evidence type="ECO:0000259" key="12">
    <source>
        <dbReference type="PROSITE" id="PS50110"/>
    </source>
</evidence>
<evidence type="ECO:0000256" key="10">
    <source>
        <dbReference type="PROSITE-ProRule" id="PRU00169"/>
    </source>
</evidence>
<comment type="subcellular location">
    <subcellularLocation>
        <location evidence="1 9">Cytoplasm</location>
    </subcellularLocation>
</comment>
<dbReference type="RefSeq" id="WP_069114967.1">
    <property type="nucleotide sequence ID" value="NZ_FNUC01000004.1"/>
</dbReference>
<keyword evidence="8 9" id="KW-0804">Transcription</keyword>
<keyword evidence="2 9" id="KW-0963">Cytoplasm</keyword>
<evidence type="ECO:0000256" key="8">
    <source>
        <dbReference type="ARBA" id="ARBA00023163"/>
    </source>
</evidence>
<dbReference type="EMBL" id="FNUC01000004">
    <property type="protein sequence ID" value="SEF17563.1"/>
    <property type="molecule type" value="Genomic_DNA"/>
</dbReference>
<dbReference type="GO" id="GO:0003700">
    <property type="term" value="F:DNA-binding transcription factor activity"/>
    <property type="evidence" value="ECO:0007669"/>
    <property type="project" value="InterPro"/>
</dbReference>
<evidence type="ECO:0000256" key="5">
    <source>
        <dbReference type="ARBA" id="ARBA00023015"/>
    </source>
</evidence>
<reference evidence="14" key="1">
    <citation type="submission" date="2016-10" db="EMBL/GenBank/DDBJ databases">
        <authorList>
            <person name="Varghese N."/>
            <person name="Submissions S."/>
        </authorList>
    </citation>
    <scope>NUCLEOTIDE SEQUENCE [LARGE SCALE GENOMIC DNA]</scope>
    <source>
        <strain evidence="14">DSM 45237</strain>
    </source>
</reference>
<name>A0A1H5PUN6_9ACTN</name>
<dbReference type="SUPFAM" id="SSF52172">
    <property type="entry name" value="CheY-like"/>
    <property type="match status" value="1"/>
</dbReference>
<evidence type="ECO:0000313" key="13">
    <source>
        <dbReference type="EMBL" id="SEF17563.1"/>
    </source>
</evidence>
<dbReference type="InterPro" id="IPR001789">
    <property type="entry name" value="Sig_transdc_resp-reg_receiver"/>
</dbReference>
<dbReference type="Proteomes" id="UP000181980">
    <property type="component" value="Unassembled WGS sequence"/>
</dbReference>
<dbReference type="GO" id="GO:0000156">
    <property type="term" value="F:phosphorelay response regulator activity"/>
    <property type="evidence" value="ECO:0007669"/>
    <property type="project" value="TreeGrafter"/>
</dbReference>
<evidence type="ECO:0000256" key="3">
    <source>
        <dbReference type="ARBA" id="ARBA00022553"/>
    </source>
</evidence>
<dbReference type="Gene3D" id="3.40.50.2300">
    <property type="match status" value="1"/>
</dbReference>
<dbReference type="PROSITE" id="PS50110">
    <property type="entry name" value="RESPONSE_REGULATORY"/>
    <property type="match status" value="1"/>
</dbReference>
<dbReference type="PANTHER" id="PTHR45526:SF1">
    <property type="entry name" value="TRANSCRIPTIONAL REGULATORY PROTEIN DCUR-RELATED"/>
    <property type="match status" value="1"/>
</dbReference>
<evidence type="ECO:0000313" key="14">
    <source>
        <dbReference type="Proteomes" id="UP000181980"/>
    </source>
</evidence>
<dbReference type="InterPro" id="IPR051271">
    <property type="entry name" value="2C-system_Tx_regulators"/>
</dbReference>
<keyword evidence="7 9" id="KW-0010">Activator</keyword>
<keyword evidence="3 10" id="KW-0597">Phosphoprotein</keyword>
<dbReference type="OrthoDB" id="7187989at2"/>
<keyword evidence="4 9" id="KW-0902">Two-component regulatory system</keyword>
<dbReference type="InterPro" id="IPR036388">
    <property type="entry name" value="WH-like_DNA-bd_sf"/>
</dbReference>
<dbReference type="GO" id="GO:0005737">
    <property type="term" value="C:cytoplasm"/>
    <property type="evidence" value="ECO:0007669"/>
    <property type="project" value="UniProtKB-SubCell"/>
</dbReference>
<accession>A0A1H5PUN6</accession>
<evidence type="ECO:0000256" key="6">
    <source>
        <dbReference type="ARBA" id="ARBA00023125"/>
    </source>
</evidence>
<dbReference type="InterPro" id="IPR013196">
    <property type="entry name" value="HTH_11"/>
</dbReference>
<evidence type="ECO:0000256" key="2">
    <source>
        <dbReference type="ARBA" id="ARBA00022490"/>
    </source>
</evidence>
<dbReference type="Pfam" id="PF08279">
    <property type="entry name" value="HTH_11"/>
    <property type="match status" value="1"/>
</dbReference>
<protein>
    <recommendedName>
        <fullName evidence="9">Transcriptional regulatory protein</fullName>
    </recommendedName>
</protein>
<dbReference type="PANTHER" id="PTHR45526">
    <property type="entry name" value="TRANSCRIPTIONAL REGULATORY PROTEIN DPIA"/>
    <property type="match status" value="1"/>
</dbReference>
<feature type="modified residue" description="4-aspartylphosphate" evidence="10">
    <location>
        <position position="57"/>
    </location>
</feature>
<feature type="region of interest" description="Disordered" evidence="11">
    <location>
        <begin position="208"/>
        <end position="229"/>
    </location>
</feature>
<sequence length="229" mass="25036">MSGPLRTLVVEDEPIAAAAHATYVERVPGFELAAVVPSGREALAVLSREPVDLVLLDMNLPDLHGLDVCRRLRAAGLSTDIMALTAARDLAMVRAAVSLGIVQYVIKPFTFAMLADRLARYAAYRARTSAESEATSQHEIDRLLGTLRAPDLSRLPKGLAEDTLDQVVAVLREQDGASAREVAAELSVSRVTARRYLEHLHDLGRVEREARHGGAGRPELNYRLTPDRR</sequence>
<evidence type="ECO:0000256" key="7">
    <source>
        <dbReference type="ARBA" id="ARBA00023159"/>
    </source>
</evidence>
<evidence type="ECO:0000256" key="9">
    <source>
        <dbReference type="PIRNR" id="PIRNR006171"/>
    </source>
</evidence>
<dbReference type="InterPro" id="IPR036390">
    <property type="entry name" value="WH_DNA-bd_sf"/>
</dbReference>
<dbReference type="InterPro" id="IPR024187">
    <property type="entry name" value="Sig_transdc_resp-reg_cit/mal"/>
</dbReference>
<evidence type="ECO:0000256" key="11">
    <source>
        <dbReference type="SAM" id="MobiDB-lite"/>
    </source>
</evidence>
<dbReference type="SUPFAM" id="SSF46785">
    <property type="entry name" value="Winged helix' DNA-binding domain"/>
    <property type="match status" value="1"/>
</dbReference>
<dbReference type="SMART" id="SM00448">
    <property type="entry name" value="REC"/>
    <property type="match status" value="1"/>
</dbReference>
<evidence type="ECO:0000256" key="4">
    <source>
        <dbReference type="ARBA" id="ARBA00023012"/>
    </source>
</evidence>
<dbReference type="Pfam" id="PF00072">
    <property type="entry name" value="Response_reg"/>
    <property type="match status" value="1"/>
</dbReference>
<dbReference type="STRING" id="561176.SAMN04488561_5933"/>
<keyword evidence="14" id="KW-1185">Reference proteome</keyword>
<dbReference type="Gene3D" id="1.10.10.10">
    <property type="entry name" value="Winged helix-like DNA-binding domain superfamily/Winged helix DNA-binding domain"/>
    <property type="match status" value="1"/>
</dbReference>
<organism evidence="13 14">
    <name type="scientific">Jiangella alba</name>
    <dbReference type="NCBI Taxonomy" id="561176"/>
    <lineage>
        <taxon>Bacteria</taxon>
        <taxon>Bacillati</taxon>
        <taxon>Actinomycetota</taxon>
        <taxon>Actinomycetes</taxon>
        <taxon>Jiangellales</taxon>
        <taxon>Jiangellaceae</taxon>
        <taxon>Jiangella</taxon>
    </lineage>
</organism>
<evidence type="ECO:0000256" key="1">
    <source>
        <dbReference type="ARBA" id="ARBA00004496"/>
    </source>
</evidence>
<dbReference type="AlphaFoldDB" id="A0A1H5PUN6"/>
<dbReference type="CDD" id="cd19925">
    <property type="entry name" value="REC_citrate_TCS"/>
    <property type="match status" value="1"/>
</dbReference>